<reference evidence="1" key="1">
    <citation type="submission" date="2023-05" db="EMBL/GenBank/DDBJ databases">
        <authorList>
            <person name="Stuckert A."/>
        </authorList>
    </citation>
    <scope>NUCLEOTIDE SEQUENCE</scope>
</reference>
<gene>
    <name evidence="1" type="ORF">SPARVUS_LOCUS6954409</name>
</gene>
<protein>
    <submittedName>
        <fullName evidence="1">Uncharacterized protein</fullName>
    </submittedName>
</protein>
<name>A0ABN9DAT2_9NEOB</name>
<organism evidence="1 2">
    <name type="scientific">Staurois parvus</name>
    <dbReference type="NCBI Taxonomy" id="386267"/>
    <lineage>
        <taxon>Eukaryota</taxon>
        <taxon>Metazoa</taxon>
        <taxon>Chordata</taxon>
        <taxon>Craniata</taxon>
        <taxon>Vertebrata</taxon>
        <taxon>Euteleostomi</taxon>
        <taxon>Amphibia</taxon>
        <taxon>Batrachia</taxon>
        <taxon>Anura</taxon>
        <taxon>Neobatrachia</taxon>
        <taxon>Ranoidea</taxon>
        <taxon>Ranidae</taxon>
        <taxon>Staurois</taxon>
    </lineage>
</organism>
<evidence type="ECO:0000313" key="1">
    <source>
        <dbReference type="EMBL" id="CAI9569680.1"/>
    </source>
</evidence>
<sequence length="47" mass="5373">MFWRSFLANDNLEVFPLWSLSSAYRGVKTTQTAICPAGERCNIFCDI</sequence>
<keyword evidence="2" id="KW-1185">Reference proteome</keyword>
<dbReference type="Proteomes" id="UP001162483">
    <property type="component" value="Unassembled WGS sequence"/>
</dbReference>
<dbReference type="EMBL" id="CATNWA010014255">
    <property type="protein sequence ID" value="CAI9569680.1"/>
    <property type="molecule type" value="Genomic_DNA"/>
</dbReference>
<comment type="caution">
    <text evidence="1">The sequence shown here is derived from an EMBL/GenBank/DDBJ whole genome shotgun (WGS) entry which is preliminary data.</text>
</comment>
<accession>A0ABN9DAT2</accession>
<proteinExistence type="predicted"/>
<evidence type="ECO:0000313" key="2">
    <source>
        <dbReference type="Proteomes" id="UP001162483"/>
    </source>
</evidence>